<protein>
    <submittedName>
        <fullName evidence="2">MICOS complex subunit MIC10</fullName>
    </submittedName>
</protein>
<proteinExistence type="predicted"/>
<dbReference type="Proteomes" id="UP000887576">
    <property type="component" value="Unplaced"/>
</dbReference>
<sequence>MAQRSEDELGAKIDRCFADSLLKIAGGVAIGVVASVALFKGKTFPVWLGTGIGIGQGWSNCRHDLQQPFLLHGQKIKQGTDASGKPIYTINVTDPTQKATQ</sequence>
<evidence type="ECO:0000313" key="2">
    <source>
        <dbReference type="WBParaSite" id="JU765_v2.g17429.t1"/>
    </source>
</evidence>
<name>A0AC34QL49_9BILA</name>
<reference evidence="2" key="1">
    <citation type="submission" date="2022-11" db="UniProtKB">
        <authorList>
            <consortium name="WormBaseParasite"/>
        </authorList>
    </citation>
    <scope>IDENTIFICATION</scope>
</reference>
<evidence type="ECO:0000313" key="1">
    <source>
        <dbReference type="Proteomes" id="UP000887576"/>
    </source>
</evidence>
<dbReference type="WBParaSite" id="JU765_v2.g17429.t1">
    <property type="protein sequence ID" value="JU765_v2.g17429.t1"/>
    <property type="gene ID" value="JU765_v2.g17429"/>
</dbReference>
<organism evidence="1 2">
    <name type="scientific">Panagrolaimus sp. JU765</name>
    <dbReference type="NCBI Taxonomy" id="591449"/>
    <lineage>
        <taxon>Eukaryota</taxon>
        <taxon>Metazoa</taxon>
        <taxon>Ecdysozoa</taxon>
        <taxon>Nematoda</taxon>
        <taxon>Chromadorea</taxon>
        <taxon>Rhabditida</taxon>
        <taxon>Tylenchina</taxon>
        <taxon>Panagrolaimomorpha</taxon>
        <taxon>Panagrolaimoidea</taxon>
        <taxon>Panagrolaimidae</taxon>
        <taxon>Panagrolaimus</taxon>
    </lineage>
</organism>
<accession>A0AC34QL49</accession>